<keyword evidence="3" id="KW-1185">Reference proteome</keyword>
<evidence type="ECO:0000313" key="2">
    <source>
        <dbReference type="EMBL" id="GMT20990.1"/>
    </source>
</evidence>
<dbReference type="Pfam" id="PF00917">
    <property type="entry name" value="MATH"/>
    <property type="match status" value="1"/>
</dbReference>
<dbReference type="Proteomes" id="UP001432322">
    <property type="component" value="Unassembled WGS sequence"/>
</dbReference>
<protein>
    <recommendedName>
        <fullName evidence="1">MATH domain-containing protein</fullName>
    </recommendedName>
</protein>
<comment type="caution">
    <text evidence="2">The sequence shown here is derived from an EMBL/GenBank/DDBJ whole genome shotgun (WGS) entry which is preliminary data.</text>
</comment>
<organism evidence="2 3">
    <name type="scientific">Pristionchus fissidentatus</name>
    <dbReference type="NCBI Taxonomy" id="1538716"/>
    <lineage>
        <taxon>Eukaryota</taxon>
        <taxon>Metazoa</taxon>
        <taxon>Ecdysozoa</taxon>
        <taxon>Nematoda</taxon>
        <taxon>Chromadorea</taxon>
        <taxon>Rhabditida</taxon>
        <taxon>Rhabditina</taxon>
        <taxon>Diplogasteromorpha</taxon>
        <taxon>Diplogasteroidea</taxon>
        <taxon>Neodiplogasteridae</taxon>
        <taxon>Pristionchus</taxon>
    </lineage>
</organism>
<dbReference type="AlphaFoldDB" id="A0AAV5VN55"/>
<dbReference type="InterPro" id="IPR002083">
    <property type="entry name" value="MATH/TRAF_dom"/>
</dbReference>
<evidence type="ECO:0000259" key="1">
    <source>
        <dbReference type="Pfam" id="PF00917"/>
    </source>
</evidence>
<feature type="domain" description="MATH" evidence="1">
    <location>
        <begin position="20"/>
        <end position="78"/>
    </location>
</feature>
<accession>A0AAV5VN55</accession>
<evidence type="ECO:0000313" key="3">
    <source>
        <dbReference type="Proteomes" id="UP001432322"/>
    </source>
</evidence>
<dbReference type="EMBL" id="BTSY01000003">
    <property type="protein sequence ID" value="GMT20990.1"/>
    <property type="molecule type" value="Genomic_DNA"/>
</dbReference>
<dbReference type="InterPro" id="IPR008974">
    <property type="entry name" value="TRAF-like"/>
</dbReference>
<proteinExistence type="predicted"/>
<sequence>DSNFIKMDLRGVQLDPAGIFSPVHRINGFPWRLYIADRSNGSYSAVWLYCDKSTESDLWQCKASLQLITTTTCGTISCFMHSYTYASWMTEN</sequence>
<gene>
    <name evidence="2" type="ORF">PFISCL1PPCAC_12283</name>
</gene>
<name>A0AAV5VN55_9BILA</name>
<reference evidence="2" key="1">
    <citation type="submission" date="2023-10" db="EMBL/GenBank/DDBJ databases">
        <title>Genome assembly of Pristionchus species.</title>
        <authorList>
            <person name="Yoshida K."/>
            <person name="Sommer R.J."/>
        </authorList>
    </citation>
    <scope>NUCLEOTIDE SEQUENCE</scope>
    <source>
        <strain evidence="2">RS5133</strain>
    </source>
</reference>
<dbReference type="Gene3D" id="2.60.210.10">
    <property type="entry name" value="Apoptosis, Tumor Necrosis Factor Receptor Associated Protein 2, Chain A"/>
    <property type="match status" value="1"/>
</dbReference>
<feature type="non-terminal residue" evidence="2">
    <location>
        <position position="1"/>
    </location>
</feature>